<dbReference type="EMBL" id="VICD02000279">
    <property type="protein sequence ID" value="KAB8170012.1"/>
    <property type="molecule type" value="Genomic_DNA"/>
</dbReference>
<proteinExistence type="predicted"/>
<sequence>MGRTWVGMAAVSMAAAGVLGFVLSTRDADGEGGGAAAADRVRQAADRIEGSGAAPEPSEHGGATPDARGRSRSAATLQAMNAWERRYLSVIRQRLEMRAQAGDAHAQLTLALMNLEPAGSLSDPAAIERQDEAGRARRGLALARALEMAPDDPLVAWYVADSCGYRHIECDKQAAWRRLQALDPDNAAVWLTGLDVLLESGDVEGLELRLSLFVEAERFDNPAAATGRLLVEQIDGVAMPEVDPDLREAMGERLGLGRPLTDEELRYMPATNAWIGQAGAVPVTGPYRACLGAPTLADPAICRRAAARLSTGSSLIERVMGLVLQVQLTADLPEGARWREALRRHHWQYEQYMALAREAPPPGYLRRVLVDGEIDALEWRLARAGISEPPPGWLPTRPRQRALVTTGRLPPGD</sequence>
<gene>
    <name evidence="1" type="ORF">FKV24_016030</name>
</gene>
<evidence type="ECO:0000313" key="1">
    <source>
        <dbReference type="EMBL" id="KAB8170012.1"/>
    </source>
</evidence>
<name>A0A508A2S4_9GAMM</name>
<dbReference type="AlphaFoldDB" id="A0A508A2S4"/>
<accession>A0A508A2S4</accession>
<organism evidence="1 2">
    <name type="scientific">Marilutibacter maris</name>
    <dbReference type="NCBI Taxonomy" id="1605891"/>
    <lineage>
        <taxon>Bacteria</taxon>
        <taxon>Pseudomonadati</taxon>
        <taxon>Pseudomonadota</taxon>
        <taxon>Gammaproteobacteria</taxon>
        <taxon>Lysobacterales</taxon>
        <taxon>Lysobacteraceae</taxon>
        <taxon>Marilutibacter</taxon>
    </lineage>
</organism>
<reference evidence="1 2" key="1">
    <citation type="submission" date="2019-10" db="EMBL/GenBank/DDBJ databases">
        <title>Lysobacter alkalisoli sp. nov., isolated from saline-alkaline soil.</title>
        <authorList>
            <person name="Sun J.-Q."/>
        </authorList>
    </citation>
    <scope>NUCLEOTIDE SEQUENCE [LARGE SCALE GENOMIC DNA]</scope>
    <source>
        <strain evidence="1 2">KCTC 42381</strain>
    </source>
</reference>
<evidence type="ECO:0008006" key="3">
    <source>
        <dbReference type="Google" id="ProtNLM"/>
    </source>
</evidence>
<evidence type="ECO:0000313" key="2">
    <source>
        <dbReference type="Proteomes" id="UP000320431"/>
    </source>
</evidence>
<protein>
    <recommendedName>
        <fullName evidence="3">DUF4034 domain-containing protein</fullName>
    </recommendedName>
</protein>
<comment type="caution">
    <text evidence="1">The sequence shown here is derived from an EMBL/GenBank/DDBJ whole genome shotgun (WGS) entry which is preliminary data.</text>
</comment>
<dbReference type="Proteomes" id="UP000320431">
    <property type="component" value="Unassembled WGS sequence"/>
</dbReference>